<dbReference type="AlphaFoldDB" id="T2GDG9"/>
<evidence type="ECO:0000256" key="6">
    <source>
        <dbReference type="ARBA" id="ARBA00023004"/>
    </source>
</evidence>
<dbReference type="eggNOG" id="COG3842">
    <property type="taxonomic scope" value="Bacteria"/>
</dbReference>
<keyword evidence="5" id="KW-0067">ATP-binding</keyword>
<dbReference type="Proteomes" id="UP000016587">
    <property type="component" value="Chromosome"/>
</dbReference>
<accession>T2GDG9</accession>
<keyword evidence="3" id="KW-0410">Iron transport</keyword>
<dbReference type="SMART" id="SM00382">
    <property type="entry name" value="AAA"/>
    <property type="match status" value="1"/>
</dbReference>
<evidence type="ECO:0000256" key="1">
    <source>
        <dbReference type="ARBA" id="ARBA00022448"/>
    </source>
</evidence>
<dbReference type="Pfam" id="PF00005">
    <property type="entry name" value="ABC_tran"/>
    <property type="match status" value="1"/>
</dbReference>
<name>T2GDG9_MEGG1</name>
<dbReference type="InterPro" id="IPR013611">
    <property type="entry name" value="Transp-assoc_OB_typ2"/>
</dbReference>
<dbReference type="InterPro" id="IPR027417">
    <property type="entry name" value="P-loop_NTPase"/>
</dbReference>
<dbReference type="HOGENOM" id="CLU_000604_1_1_7"/>
<reference evidence="10 11" key="1">
    <citation type="journal article" date="2013" name="J. Bacteriol.">
        <title>Roles of HynAB and Ech, the only two hydrogenases found in the model sulfate reducer Desulfovibrio gigas.</title>
        <authorList>
            <person name="Morais-Silva F.O."/>
            <person name="Santos C.I."/>
            <person name="Rodrigues R."/>
            <person name="Pereira I.A."/>
            <person name="Rodrigues-Pousada C."/>
        </authorList>
    </citation>
    <scope>NUCLEOTIDE SEQUENCE [LARGE SCALE GENOMIC DNA]</scope>
    <source>
        <strain evidence="11">ATCC 19364 / DSM 1382 / NCIMB 9332 / VKM B-1759</strain>
    </source>
</reference>
<dbReference type="PATRIC" id="fig|1121448.10.peg.2433"/>
<dbReference type="GO" id="GO:0005524">
    <property type="term" value="F:ATP binding"/>
    <property type="evidence" value="ECO:0007669"/>
    <property type="project" value="UniProtKB-KW"/>
</dbReference>
<feature type="domain" description="ABC transporter" evidence="9">
    <location>
        <begin position="3"/>
        <end position="234"/>
    </location>
</feature>
<protein>
    <submittedName>
        <fullName evidence="10">Putative Fe(3+)-transporting ATPase</fullName>
    </submittedName>
</protein>
<dbReference type="CDD" id="cd03259">
    <property type="entry name" value="ABC_Carb_Solutes_like"/>
    <property type="match status" value="1"/>
</dbReference>
<evidence type="ECO:0000256" key="2">
    <source>
        <dbReference type="ARBA" id="ARBA00022475"/>
    </source>
</evidence>
<evidence type="ECO:0000256" key="4">
    <source>
        <dbReference type="ARBA" id="ARBA00022741"/>
    </source>
</evidence>
<dbReference type="GO" id="GO:0016887">
    <property type="term" value="F:ATP hydrolysis activity"/>
    <property type="evidence" value="ECO:0007669"/>
    <property type="project" value="InterPro"/>
</dbReference>
<dbReference type="Pfam" id="PF08402">
    <property type="entry name" value="TOBE_2"/>
    <property type="match status" value="1"/>
</dbReference>
<evidence type="ECO:0000313" key="10">
    <source>
        <dbReference type="EMBL" id="AGW14219.1"/>
    </source>
</evidence>
<dbReference type="InterPro" id="IPR003439">
    <property type="entry name" value="ABC_transporter-like_ATP-bd"/>
</dbReference>
<dbReference type="InterPro" id="IPR015853">
    <property type="entry name" value="ABC_transpr_FbpC"/>
</dbReference>
<reference evidence="11" key="2">
    <citation type="submission" date="2013-07" db="EMBL/GenBank/DDBJ databases">
        <authorList>
            <person name="Morais-Silva F.O."/>
            <person name="Rezende A.M."/>
            <person name="Pimentel C."/>
            <person name="Resende D.M."/>
            <person name="Santos C.I."/>
            <person name="Clemente C."/>
            <person name="de Oliveira L.M."/>
            <person name="da Silva S.M."/>
            <person name="Costa D.A."/>
            <person name="Varela-Raposo A."/>
            <person name="Horacio E.C.A."/>
            <person name="Matos M."/>
            <person name="Flores O."/>
            <person name="Ruiz J.C."/>
            <person name="Rodrigues-Pousada C."/>
        </authorList>
    </citation>
    <scope>NUCLEOTIDE SEQUENCE [LARGE SCALE GENOMIC DNA]</scope>
    <source>
        <strain evidence="11">ATCC 19364 / DSM 1382 / NCIMB 9332 / VKM B-1759</strain>
    </source>
</reference>
<dbReference type="PROSITE" id="PS50893">
    <property type="entry name" value="ABC_TRANSPORTER_2"/>
    <property type="match status" value="1"/>
</dbReference>
<proteinExistence type="predicted"/>
<dbReference type="GO" id="GO:0015408">
    <property type="term" value="F:ABC-type ferric iron transporter activity"/>
    <property type="evidence" value="ECO:0007669"/>
    <property type="project" value="InterPro"/>
</dbReference>
<evidence type="ECO:0000313" key="11">
    <source>
        <dbReference type="Proteomes" id="UP000016587"/>
    </source>
</evidence>
<evidence type="ECO:0000256" key="8">
    <source>
        <dbReference type="ARBA" id="ARBA00023136"/>
    </source>
</evidence>
<dbReference type="EMBL" id="CP006585">
    <property type="protein sequence ID" value="AGW14219.1"/>
    <property type="molecule type" value="Genomic_DNA"/>
</dbReference>
<keyword evidence="11" id="KW-1185">Reference proteome</keyword>
<keyword evidence="7" id="KW-0406">Ion transport</keyword>
<keyword evidence="1" id="KW-0813">Transport</keyword>
<dbReference type="OrthoDB" id="9809450at2"/>
<keyword evidence="2" id="KW-1003">Cell membrane</keyword>
<dbReference type="PANTHER" id="PTHR42781:SF9">
    <property type="entry name" value="AMINO ACID ABC TRANSPORTER, ATP-BINDING PROTEIN-RELATED"/>
    <property type="match status" value="1"/>
</dbReference>
<evidence type="ECO:0000256" key="5">
    <source>
        <dbReference type="ARBA" id="ARBA00022840"/>
    </source>
</evidence>
<keyword evidence="6" id="KW-0408">Iron</keyword>
<evidence type="ECO:0000259" key="9">
    <source>
        <dbReference type="PROSITE" id="PS50893"/>
    </source>
</evidence>
<dbReference type="SUPFAM" id="SSF52540">
    <property type="entry name" value="P-loop containing nucleoside triphosphate hydrolases"/>
    <property type="match status" value="1"/>
</dbReference>
<dbReference type="PANTHER" id="PTHR42781">
    <property type="entry name" value="SPERMIDINE/PUTRESCINE IMPORT ATP-BINDING PROTEIN POTA"/>
    <property type="match status" value="1"/>
</dbReference>
<sequence length="328" mass="35382">MFLQVDGLGKRFGVSSGQQSLEALHDVSFTVQAGEILSFIGPSGAGKTTLLKCIAGLEHPDAGTLAFASPPSKAHPVILVFQDFLLFPHLTVFENVAFGLRARRLPRAEILEKVRGMLGYFGLEDKQHAYPAHLSAGQKQRTAIARAMVVEPALLLLDEPFANLDRNLKLQTARFIRTTQKRFGVTTISVTHDLEEAFAMSDRLGLMLDGQLVQCGTARELYHAPATAEAAAFLGPVNIVPGRLLQQLGLTAGQDGPLLVRPESLHLTPDPNGPGVIAEAEFAGHYWKYQVTAFGLELSVYSQANGLSPGNRVSITLAASEFPMEQAS</sequence>
<organism evidence="10 11">
    <name type="scientific">Megalodesulfovibrio gigas (strain ATCC 19364 / DSM 1382 / NCIMB 9332 / VKM B-1759)</name>
    <name type="common">Desulfovibrio gigas</name>
    <dbReference type="NCBI Taxonomy" id="1121448"/>
    <lineage>
        <taxon>Bacteria</taxon>
        <taxon>Pseudomonadati</taxon>
        <taxon>Thermodesulfobacteriota</taxon>
        <taxon>Desulfovibrionia</taxon>
        <taxon>Desulfovibrionales</taxon>
        <taxon>Desulfovibrionaceae</taxon>
        <taxon>Megalodesulfovibrio</taxon>
    </lineage>
</organism>
<keyword evidence="8" id="KW-0472">Membrane</keyword>
<dbReference type="InterPro" id="IPR003593">
    <property type="entry name" value="AAA+_ATPase"/>
</dbReference>
<keyword evidence="4" id="KW-0547">Nucleotide-binding</keyword>
<dbReference type="GO" id="GO:0043190">
    <property type="term" value="C:ATP-binding cassette (ABC) transporter complex"/>
    <property type="evidence" value="ECO:0007669"/>
    <property type="project" value="InterPro"/>
</dbReference>
<dbReference type="InterPro" id="IPR050093">
    <property type="entry name" value="ABC_SmlMolc_Importer"/>
</dbReference>
<dbReference type="SUPFAM" id="SSF50331">
    <property type="entry name" value="MOP-like"/>
    <property type="match status" value="1"/>
</dbReference>
<dbReference type="Gene3D" id="3.40.50.300">
    <property type="entry name" value="P-loop containing nucleotide triphosphate hydrolases"/>
    <property type="match status" value="1"/>
</dbReference>
<evidence type="ECO:0000256" key="3">
    <source>
        <dbReference type="ARBA" id="ARBA00022496"/>
    </source>
</evidence>
<dbReference type="STRING" id="1121448.DGI_2479"/>
<evidence type="ECO:0000256" key="7">
    <source>
        <dbReference type="ARBA" id="ARBA00023065"/>
    </source>
</evidence>
<gene>
    <name evidence="10" type="ORF">DGI_2479</name>
</gene>
<dbReference type="InterPro" id="IPR008995">
    <property type="entry name" value="Mo/tungstate-bd_C_term_dom"/>
</dbReference>
<dbReference type="KEGG" id="dgg:DGI_2479"/>